<comment type="caution">
    <text evidence="1">The sequence shown here is derived from an EMBL/GenBank/DDBJ whole genome shotgun (WGS) entry which is preliminary data.</text>
</comment>
<protein>
    <submittedName>
        <fullName evidence="1">Uncharacterized protein</fullName>
    </submittedName>
</protein>
<reference evidence="1 2" key="1">
    <citation type="submission" date="2016-10" db="EMBL/GenBank/DDBJ databases">
        <authorList>
            <person name="Varghese N."/>
            <person name="Submissions S."/>
        </authorList>
    </citation>
    <scope>NUCLEOTIDE SEQUENCE [LARGE SCALE GENOMIC DNA]</scope>
    <source>
        <strain evidence="1 2">DSM 26291</strain>
    </source>
</reference>
<gene>
    <name evidence="1" type="ORF">SAMN04487868_112104</name>
</gene>
<accession>A0ABY1FQI6</accession>
<dbReference type="EMBL" id="FOTV01000012">
    <property type="protein sequence ID" value="SFL85598.1"/>
    <property type="molecule type" value="Genomic_DNA"/>
</dbReference>
<dbReference type="RefSeq" id="WP_091643167.1">
    <property type="nucleotide sequence ID" value="NZ_FOTV01000012.1"/>
</dbReference>
<dbReference type="Proteomes" id="UP000199211">
    <property type="component" value="Unassembled WGS sequence"/>
</dbReference>
<name>A0ABY1FQI6_9GAMM</name>
<evidence type="ECO:0000313" key="1">
    <source>
        <dbReference type="EMBL" id="SFL85598.1"/>
    </source>
</evidence>
<proteinExistence type="predicted"/>
<evidence type="ECO:0000313" key="2">
    <source>
        <dbReference type="Proteomes" id="UP000199211"/>
    </source>
</evidence>
<organism evidence="1 2">
    <name type="scientific">Marinobacter salarius</name>
    <dbReference type="NCBI Taxonomy" id="1420917"/>
    <lineage>
        <taxon>Bacteria</taxon>
        <taxon>Pseudomonadati</taxon>
        <taxon>Pseudomonadota</taxon>
        <taxon>Gammaproteobacteria</taxon>
        <taxon>Pseudomonadales</taxon>
        <taxon>Marinobacteraceae</taxon>
        <taxon>Marinobacter</taxon>
    </lineage>
</organism>
<keyword evidence="2" id="KW-1185">Reference proteome</keyword>
<sequence length="125" mass="14339">MSIDSKATQLIQRLTRATVNDEMKWVRNQAPAYLTSGTDDLVPLYLEGVYKGKKIGLFEKRSKYFHDEFDYSWSVSVGICIVDLFGHLIWDYYDTTTALANLFDRAKEQSSGIDDVLNELLDDET</sequence>